<reference evidence="1" key="1">
    <citation type="submission" date="2014-09" db="EMBL/GenBank/DDBJ databases">
        <authorList>
            <person name="Magalhaes I.L.F."/>
            <person name="Oliveira U."/>
            <person name="Santos F.R."/>
            <person name="Vidigal T.H.D.A."/>
            <person name="Brescovit A.D."/>
            <person name="Santos A.J."/>
        </authorList>
    </citation>
    <scope>NUCLEOTIDE SEQUENCE</scope>
    <source>
        <tissue evidence="1">Shoot tissue taken approximately 20 cm above the soil surface</tissue>
    </source>
</reference>
<proteinExistence type="predicted"/>
<sequence length="59" mass="6947">MANNYEIWCIVELQIQNGLRKFNNLLINIKNCLLNLKACLPREQVTIPFLCFKKHNLSD</sequence>
<organism evidence="1">
    <name type="scientific">Arundo donax</name>
    <name type="common">Giant reed</name>
    <name type="synonym">Donax arundinaceus</name>
    <dbReference type="NCBI Taxonomy" id="35708"/>
    <lineage>
        <taxon>Eukaryota</taxon>
        <taxon>Viridiplantae</taxon>
        <taxon>Streptophyta</taxon>
        <taxon>Embryophyta</taxon>
        <taxon>Tracheophyta</taxon>
        <taxon>Spermatophyta</taxon>
        <taxon>Magnoliopsida</taxon>
        <taxon>Liliopsida</taxon>
        <taxon>Poales</taxon>
        <taxon>Poaceae</taxon>
        <taxon>PACMAD clade</taxon>
        <taxon>Arundinoideae</taxon>
        <taxon>Arundineae</taxon>
        <taxon>Arundo</taxon>
    </lineage>
</organism>
<dbReference type="AlphaFoldDB" id="A0A0A9BG43"/>
<evidence type="ECO:0000313" key="1">
    <source>
        <dbReference type="EMBL" id="JAD62949.1"/>
    </source>
</evidence>
<name>A0A0A9BG43_ARUDO</name>
<dbReference type="EMBL" id="GBRH01234946">
    <property type="protein sequence ID" value="JAD62949.1"/>
    <property type="molecule type" value="Transcribed_RNA"/>
</dbReference>
<accession>A0A0A9BG43</accession>
<reference evidence="1" key="2">
    <citation type="journal article" date="2015" name="Data Brief">
        <title>Shoot transcriptome of the giant reed, Arundo donax.</title>
        <authorList>
            <person name="Barrero R.A."/>
            <person name="Guerrero F.D."/>
            <person name="Moolhuijzen P."/>
            <person name="Goolsby J.A."/>
            <person name="Tidwell J."/>
            <person name="Bellgard S.E."/>
            <person name="Bellgard M.I."/>
        </authorList>
    </citation>
    <scope>NUCLEOTIDE SEQUENCE</scope>
    <source>
        <tissue evidence="1">Shoot tissue taken approximately 20 cm above the soil surface</tissue>
    </source>
</reference>
<protein>
    <submittedName>
        <fullName evidence="1">Uncharacterized protein</fullName>
    </submittedName>
</protein>